<dbReference type="GO" id="GO:0005849">
    <property type="term" value="C:mRNA cleavage factor complex"/>
    <property type="evidence" value="ECO:0007669"/>
    <property type="project" value="InterPro"/>
</dbReference>
<dbReference type="InterPro" id="IPR054127">
    <property type="entry name" value="Pcf11_C"/>
</dbReference>
<dbReference type="FunCoup" id="A5DC71">
    <property type="interactions" value="511"/>
</dbReference>
<dbReference type="Pfam" id="PF04818">
    <property type="entry name" value="CID"/>
    <property type="match status" value="1"/>
</dbReference>
<dbReference type="PROSITE" id="PS50179">
    <property type="entry name" value="VHS"/>
    <property type="match status" value="1"/>
</dbReference>
<dbReference type="PANTHER" id="PTHR15921">
    <property type="entry name" value="PRE-MRNA CLEAVAGE COMPLEX II"/>
    <property type="match status" value="1"/>
</dbReference>
<feature type="domain" description="CID" evidence="2">
    <location>
        <begin position="24"/>
        <end position="160"/>
    </location>
</feature>
<dbReference type="HOGENOM" id="CLU_015606_0_0_1"/>
<gene>
    <name evidence="3" type="ORF">PGUG_00876</name>
</gene>
<evidence type="ECO:0000313" key="4">
    <source>
        <dbReference type="Proteomes" id="UP000001997"/>
    </source>
</evidence>
<dbReference type="SMART" id="SM00582">
    <property type="entry name" value="RPR"/>
    <property type="match status" value="1"/>
</dbReference>
<dbReference type="AlphaFoldDB" id="A5DC71"/>
<dbReference type="eggNOG" id="KOG2071">
    <property type="taxonomic scope" value="Eukaryota"/>
</dbReference>
<name>A5DC71_PICGU</name>
<dbReference type="VEuPathDB" id="FungiDB:PGUG_00876"/>
<dbReference type="EMBL" id="CH408155">
    <property type="protein sequence ID" value="EDK36778.2"/>
    <property type="molecule type" value="Genomic_DNA"/>
</dbReference>
<evidence type="ECO:0000259" key="1">
    <source>
        <dbReference type="PROSITE" id="PS50179"/>
    </source>
</evidence>
<dbReference type="GeneID" id="5128644"/>
<dbReference type="GO" id="GO:0016192">
    <property type="term" value="P:vesicle-mediated transport"/>
    <property type="evidence" value="ECO:0007669"/>
    <property type="project" value="UniProtKB-ARBA"/>
</dbReference>
<dbReference type="GO" id="GO:0006369">
    <property type="term" value="P:termination of RNA polymerase II transcription"/>
    <property type="evidence" value="ECO:0007669"/>
    <property type="project" value="InterPro"/>
</dbReference>
<dbReference type="STRING" id="294746.A5DC71"/>
<feature type="domain" description="VHS" evidence="1">
    <location>
        <begin position="50"/>
        <end position="164"/>
    </location>
</feature>
<dbReference type="GO" id="GO:0043130">
    <property type="term" value="F:ubiquitin binding"/>
    <property type="evidence" value="ECO:0007669"/>
    <property type="project" value="InterPro"/>
</dbReference>
<accession>A5DC71</accession>
<dbReference type="PANTHER" id="PTHR15921:SF3">
    <property type="entry name" value="PRE-MRNA CLEAVAGE COMPLEX 2 PROTEIN PCF11"/>
    <property type="match status" value="1"/>
</dbReference>
<evidence type="ECO:0000313" key="3">
    <source>
        <dbReference type="EMBL" id="EDK36778.2"/>
    </source>
</evidence>
<protein>
    <recommendedName>
        <fullName evidence="5">CID domain-containing protein</fullName>
    </recommendedName>
</protein>
<sequence length="551" mass="61514">MPRPRCQLFYHPSPFVSFALPFLSIMSIVDDYARSLNELTFNSQPIIKTLTDIAGENVGMAEGIANAIFNRILKSIPEQKLFALYLLDSVCKTIGSPYSDIAGSQVFNLFSHVYMLVGDAVRQKLVKLFITWKQTITRDGQPLFPHSQLDRIEQFLQKAGRNINNGGGESAISNSSVIADIQTLIPIFENKLINNPDPQLSGRYEALKSLEALLQSQPMNAQELQAVQVQLATMKQQELSGLNTPVVTPSSTAVATPSVTPASTPGLPQASLVLSQNKRANDLFSVLIASGLVKVEQSLKPGSVPKYELVFPATKYEPRKKTQVTNNALEQLLSSANSNIVRSAYDQLKFNELSHLPIDSKSPAKELQDFINTKKVSTKTLALLYDAKPSQCSSCGKRFSTDDMGKNRKRMHLDWHFRINKKLATRSNVQSRNWYLDDVDWVKFKEDDLLEYTTTEQKAIAAAPPVPTKNEPVPYVVVPPYETNMNNKCLICHEPVNAVQNEDIGEWCWYNCIRAPGEPKTSRKIVHATCFNETKRKAGDDISPPAKRERV</sequence>
<dbReference type="Gene3D" id="1.25.40.90">
    <property type="match status" value="1"/>
</dbReference>
<dbReference type="InterPro" id="IPR008942">
    <property type="entry name" value="ENTH_VHS"/>
</dbReference>
<dbReference type="InterPro" id="IPR021605">
    <property type="entry name" value="Pcf11_Clp1-ID"/>
</dbReference>
<organism evidence="3 4">
    <name type="scientific">Meyerozyma guilliermondii (strain ATCC 6260 / CBS 566 / DSM 6381 / JCM 1539 / NBRC 10279 / NRRL Y-324)</name>
    <name type="common">Yeast</name>
    <name type="synonym">Candida guilliermondii</name>
    <dbReference type="NCBI Taxonomy" id="294746"/>
    <lineage>
        <taxon>Eukaryota</taxon>
        <taxon>Fungi</taxon>
        <taxon>Dikarya</taxon>
        <taxon>Ascomycota</taxon>
        <taxon>Saccharomycotina</taxon>
        <taxon>Pichiomycetes</taxon>
        <taxon>Debaryomycetaceae</taxon>
        <taxon>Meyerozyma</taxon>
    </lineage>
</organism>
<dbReference type="OrthoDB" id="2129491at2759"/>
<dbReference type="SUPFAM" id="SSF48464">
    <property type="entry name" value="ENTH/VHS domain"/>
    <property type="match status" value="1"/>
</dbReference>
<dbReference type="InterPro" id="IPR047415">
    <property type="entry name" value="Pcf11_CID"/>
</dbReference>
<keyword evidence="4" id="KW-1185">Reference proteome</keyword>
<evidence type="ECO:0000259" key="2">
    <source>
        <dbReference type="PROSITE" id="PS51391"/>
    </source>
</evidence>
<proteinExistence type="predicted"/>
<dbReference type="GO" id="GO:0007034">
    <property type="term" value="P:vacuolar transport"/>
    <property type="evidence" value="ECO:0007669"/>
    <property type="project" value="UniProtKB-ARBA"/>
</dbReference>
<dbReference type="GO" id="GO:0005737">
    <property type="term" value="C:cytoplasm"/>
    <property type="evidence" value="ECO:0007669"/>
    <property type="project" value="TreeGrafter"/>
</dbReference>
<dbReference type="Pfam" id="PF11526">
    <property type="entry name" value="Pfc11_Clp1_ID"/>
    <property type="match status" value="1"/>
</dbReference>
<dbReference type="CDD" id="cd16982">
    <property type="entry name" value="CID_Pcf11"/>
    <property type="match status" value="1"/>
</dbReference>
<dbReference type="InterPro" id="IPR045154">
    <property type="entry name" value="PCF11-like"/>
</dbReference>
<dbReference type="GO" id="GO:0003729">
    <property type="term" value="F:mRNA binding"/>
    <property type="evidence" value="ECO:0007669"/>
    <property type="project" value="InterPro"/>
</dbReference>
<dbReference type="GO" id="GO:0035091">
    <property type="term" value="F:phosphatidylinositol binding"/>
    <property type="evidence" value="ECO:0007669"/>
    <property type="project" value="InterPro"/>
</dbReference>
<dbReference type="GO" id="GO:0000993">
    <property type="term" value="F:RNA polymerase II complex binding"/>
    <property type="evidence" value="ECO:0007669"/>
    <property type="project" value="InterPro"/>
</dbReference>
<dbReference type="KEGG" id="pgu:PGUG_00876"/>
<dbReference type="Pfam" id="PF21936">
    <property type="entry name" value="Pcf11_C"/>
    <property type="match status" value="1"/>
</dbReference>
<dbReference type="InParanoid" id="A5DC71"/>
<reference evidence="3 4" key="1">
    <citation type="journal article" date="2009" name="Nature">
        <title>Evolution of pathogenicity and sexual reproduction in eight Candida genomes.</title>
        <authorList>
            <person name="Butler G."/>
            <person name="Rasmussen M.D."/>
            <person name="Lin M.F."/>
            <person name="Santos M.A."/>
            <person name="Sakthikumar S."/>
            <person name="Munro C.A."/>
            <person name="Rheinbay E."/>
            <person name="Grabherr M."/>
            <person name="Forche A."/>
            <person name="Reedy J.L."/>
            <person name="Agrafioti I."/>
            <person name="Arnaud M.B."/>
            <person name="Bates S."/>
            <person name="Brown A.J."/>
            <person name="Brunke S."/>
            <person name="Costanzo M.C."/>
            <person name="Fitzpatrick D.A."/>
            <person name="de Groot P.W."/>
            <person name="Harris D."/>
            <person name="Hoyer L.L."/>
            <person name="Hube B."/>
            <person name="Klis F.M."/>
            <person name="Kodira C."/>
            <person name="Lennard N."/>
            <person name="Logue M.E."/>
            <person name="Martin R."/>
            <person name="Neiman A.M."/>
            <person name="Nikolaou E."/>
            <person name="Quail M.A."/>
            <person name="Quinn J."/>
            <person name="Santos M.C."/>
            <person name="Schmitzberger F.F."/>
            <person name="Sherlock G."/>
            <person name="Shah P."/>
            <person name="Silverstein K.A."/>
            <person name="Skrzypek M.S."/>
            <person name="Soll D."/>
            <person name="Staggs R."/>
            <person name="Stansfield I."/>
            <person name="Stumpf M.P."/>
            <person name="Sudbery P.E."/>
            <person name="Srikantha T."/>
            <person name="Zeng Q."/>
            <person name="Berman J."/>
            <person name="Berriman M."/>
            <person name="Heitman J."/>
            <person name="Gow N.A."/>
            <person name="Lorenz M.C."/>
            <person name="Birren B.W."/>
            <person name="Kellis M."/>
            <person name="Cuomo C.A."/>
        </authorList>
    </citation>
    <scope>NUCLEOTIDE SEQUENCE [LARGE SCALE GENOMIC DNA]</scope>
    <source>
        <strain evidence="4">ATCC 6260 / CBS 566 / DSM 6381 / JCM 1539 / NBRC 10279 / NRRL Y-324</strain>
    </source>
</reference>
<dbReference type="InterPro" id="IPR006569">
    <property type="entry name" value="CID_dom"/>
</dbReference>
<dbReference type="Proteomes" id="UP000001997">
    <property type="component" value="Unassembled WGS sequence"/>
</dbReference>
<dbReference type="GO" id="GO:0031124">
    <property type="term" value="P:mRNA 3'-end processing"/>
    <property type="evidence" value="ECO:0007669"/>
    <property type="project" value="InterPro"/>
</dbReference>
<dbReference type="PROSITE" id="PS51391">
    <property type="entry name" value="CID"/>
    <property type="match status" value="1"/>
</dbReference>
<evidence type="ECO:0008006" key="5">
    <source>
        <dbReference type="Google" id="ProtNLM"/>
    </source>
</evidence>
<dbReference type="OMA" id="PHANKNI"/>
<dbReference type="InterPro" id="IPR002014">
    <property type="entry name" value="VHS_dom"/>
</dbReference>
<dbReference type="RefSeq" id="XP_001487499.2">
    <property type="nucleotide sequence ID" value="XM_001487449.1"/>
</dbReference>